<sequence>MVSRGRYCNTPYSKHQNGNFCRYCRCQTTSATHGPWNGPRTVGVVCGWPAKVRFEGPGPRPDKHTVDNKCLQYVFTQKELNLRQRRWLGFLKDYDMNVLYHARLFLVDMSNGGVVVQNRKLFQKRLGTQVNLSTTFHPQVDIQVEHTIQILEDMFRACVIDFKGNRDDHLPLIEFPNNNNFHSSIHMAPYEAFYGRRCRSLVGWLEVGEKALVGLDSVHEVKEKVQLIRDRLKTT</sequence>
<organism evidence="1 2">
    <name type="scientific">Solanum verrucosum</name>
    <dbReference type="NCBI Taxonomy" id="315347"/>
    <lineage>
        <taxon>Eukaryota</taxon>
        <taxon>Viridiplantae</taxon>
        <taxon>Streptophyta</taxon>
        <taxon>Embryophyta</taxon>
        <taxon>Tracheophyta</taxon>
        <taxon>Spermatophyta</taxon>
        <taxon>Magnoliopsida</taxon>
        <taxon>eudicotyledons</taxon>
        <taxon>Gunneridae</taxon>
        <taxon>Pentapetalae</taxon>
        <taxon>asterids</taxon>
        <taxon>lamiids</taxon>
        <taxon>Solanales</taxon>
        <taxon>Solanaceae</taxon>
        <taxon>Solanoideae</taxon>
        <taxon>Solaneae</taxon>
        <taxon>Solanum</taxon>
    </lineage>
</organism>
<reference evidence="1" key="1">
    <citation type="submission" date="2023-08" db="EMBL/GenBank/DDBJ databases">
        <title>A de novo genome assembly of Solanum verrucosum Schlechtendal, a Mexican diploid species geographically isolated from the other diploid A-genome species in potato relatives.</title>
        <authorList>
            <person name="Hosaka K."/>
        </authorList>
    </citation>
    <scope>NUCLEOTIDE SEQUENCE</scope>
    <source>
        <tissue evidence="1">Young leaves</tissue>
    </source>
</reference>
<proteinExistence type="predicted"/>
<dbReference type="SUPFAM" id="SSF53098">
    <property type="entry name" value="Ribonuclease H-like"/>
    <property type="match status" value="1"/>
</dbReference>
<dbReference type="Gene3D" id="3.30.420.10">
    <property type="entry name" value="Ribonuclease H-like superfamily/Ribonuclease H"/>
    <property type="match status" value="1"/>
</dbReference>
<evidence type="ECO:0008006" key="3">
    <source>
        <dbReference type="Google" id="ProtNLM"/>
    </source>
</evidence>
<protein>
    <recommendedName>
        <fullName evidence="3">Reverse transcriptase domain-containing protein</fullName>
    </recommendedName>
</protein>
<dbReference type="InterPro" id="IPR012337">
    <property type="entry name" value="RNaseH-like_sf"/>
</dbReference>
<evidence type="ECO:0000313" key="1">
    <source>
        <dbReference type="EMBL" id="WMV45439.1"/>
    </source>
</evidence>
<dbReference type="AlphaFoldDB" id="A0AAF0ZQK7"/>
<dbReference type="PANTHER" id="PTHR45835">
    <property type="entry name" value="YALI0A06105P"/>
    <property type="match status" value="1"/>
</dbReference>
<dbReference type="EMBL" id="CP133620">
    <property type="protein sequence ID" value="WMV45439.1"/>
    <property type="molecule type" value="Genomic_DNA"/>
</dbReference>
<evidence type="ECO:0000313" key="2">
    <source>
        <dbReference type="Proteomes" id="UP001234989"/>
    </source>
</evidence>
<dbReference type="Proteomes" id="UP001234989">
    <property type="component" value="Chromosome 9"/>
</dbReference>
<accession>A0AAF0ZQK7</accession>
<name>A0AAF0ZQK7_SOLVR</name>
<dbReference type="InterPro" id="IPR036397">
    <property type="entry name" value="RNaseH_sf"/>
</dbReference>
<dbReference type="PANTHER" id="PTHR45835:SF91">
    <property type="entry name" value="RETROTRANSPOSON, TY3-GYPSY SUBCLASS-LIKE PROTEIN"/>
    <property type="match status" value="1"/>
</dbReference>
<dbReference type="GO" id="GO:0003676">
    <property type="term" value="F:nucleic acid binding"/>
    <property type="evidence" value="ECO:0007669"/>
    <property type="project" value="InterPro"/>
</dbReference>
<keyword evidence="2" id="KW-1185">Reference proteome</keyword>
<gene>
    <name evidence="1" type="ORF">MTR67_038824</name>
</gene>